<dbReference type="RefSeq" id="WP_378287019.1">
    <property type="nucleotide sequence ID" value="NZ_JBHSON010000064.1"/>
</dbReference>
<proteinExistence type="predicted"/>
<dbReference type="Pfam" id="PF01042">
    <property type="entry name" value="Ribonuc_L-PSP"/>
    <property type="match status" value="1"/>
</dbReference>
<dbReference type="CDD" id="cd06154">
    <property type="entry name" value="YjgF_YER057c_UK114_like_6"/>
    <property type="match status" value="1"/>
</dbReference>
<dbReference type="InterPro" id="IPR006175">
    <property type="entry name" value="YjgF/YER057c/UK114"/>
</dbReference>
<dbReference type="InterPro" id="IPR035959">
    <property type="entry name" value="RutC-like_sf"/>
</dbReference>
<dbReference type="PANTHER" id="PTHR43857">
    <property type="entry name" value="BLR7761 PROTEIN"/>
    <property type="match status" value="1"/>
</dbReference>
<evidence type="ECO:0000313" key="2">
    <source>
        <dbReference type="Proteomes" id="UP001596074"/>
    </source>
</evidence>
<dbReference type="Gene3D" id="3.30.1330.40">
    <property type="entry name" value="RutC-like"/>
    <property type="match status" value="1"/>
</dbReference>
<dbReference type="Proteomes" id="UP001596074">
    <property type="component" value="Unassembled WGS sequence"/>
</dbReference>
<evidence type="ECO:0000313" key="1">
    <source>
        <dbReference type="EMBL" id="MFC5751141.1"/>
    </source>
</evidence>
<organism evidence="1 2">
    <name type="scientific">Actinomadura rugatobispora</name>
    <dbReference type="NCBI Taxonomy" id="1994"/>
    <lineage>
        <taxon>Bacteria</taxon>
        <taxon>Bacillati</taxon>
        <taxon>Actinomycetota</taxon>
        <taxon>Actinomycetes</taxon>
        <taxon>Streptosporangiales</taxon>
        <taxon>Thermomonosporaceae</taxon>
        <taxon>Actinomadura</taxon>
    </lineage>
</organism>
<keyword evidence="2" id="KW-1185">Reference proteome</keyword>
<sequence>MIERISSGGPWEERFGYSRAVMAGNLAMVSGCTATVDGDVVHVGDPYEQTRTAFQIALWSLERLGLSADDVVRTRMYITRAGDSGEVGRAHASLFKDVRPAASMLVVAGLIDERMLVEVEVEAYRGSAA</sequence>
<dbReference type="EMBL" id="JBHSON010000064">
    <property type="protein sequence ID" value="MFC5751141.1"/>
    <property type="molecule type" value="Genomic_DNA"/>
</dbReference>
<name>A0ABW1A6N4_9ACTN</name>
<reference evidence="2" key="1">
    <citation type="journal article" date="2019" name="Int. J. Syst. Evol. Microbiol.">
        <title>The Global Catalogue of Microorganisms (GCM) 10K type strain sequencing project: providing services to taxonomists for standard genome sequencing and annotation.</title>
        <authorList>
            <consortium name="The Broad Institute Genomics Platform"/>
            <consortium name="The Broad Institute Genome Sequencing Center for Infectious Disease"/>
            <person name="Wu L."/>
            <person name="Ma J."/>
        </authorList>
    </citation>
    <scope>NUCLEOTIDE SEQUENCE [LARGE SCALE GENOMIC DNA]</scope>
    <source>
        <strain evidence="2">KCTC 42087</strain>
    </source>
</reference>
<dbReference type="PROSITE" id="PS51257">
    <property type="entry name" value="PROKAR_LIPOPROTEIN"/>
    <property type="match status" value="1"/>
</dbReference>
<dbReference type="SUPFAM" id="SSF55298">
    <property type="entry name" value="YjgF-like"/>
    <property type="match status" value="1"/>
</dbReference>
<dbReference type="PANTHER" id="PTHR43857:SF1">
    <property type="entry name" value="YJGH FAMILY PROTEIN"/>
    <property type="match status" value="1"/>
</dbReference>
<accession>A0ABW1A6N4</accession>
<gene>
    <name evidence="1" type="ORF">ACFPZN_36470</name>
</gene>
<protein>
    <submittedName>
        <fullName evidence="1">RidA family protein</fullName>
    </submittedName>
</protein>
<comment type="caution">
    <text evidence="1">The sequence shown here is derived from an EMBL/GenBank/DDBJ whole genome shotgun (WGS) entry which is preliminary data.</text>
</comment>